<evidence type="ECO:0000313" key="4">
    <source>
        <dbReference type="Proteomes" id="UP000015100"/>
    </source>
</evidence>
<dbReference type="STRING" id="1284197.S8AM47"/>
<sequence>MPAATRKVDAYTLTVTAGPSRDPATHVPVPVNTERALHFDTEHISTDLFVRIQGFRSTDGSLPDTSPYFSTPPHSTNKDKYSISFSPLVFKDASVNGDDLVLGNDFDHSISKSLPPGFGVAWKVARWVVDPGLDGDPWAEKPWMEGQVLSSVNVLDVGGSREGRNSGKGEVDVLTEGLAKVKLNDRGEIPEDSAARMKFFVQPENRKKFTFEKGEKYWADFYNPYLDFNEFALHLPGVSIHILQYWDGQPLRYVLKNRVDQTVYLVIQFTLTRKDGAEDTDEEGEDEEEEDSDNEEKSDSEKPIVQTSPDDVD</sequence>
<dbReference type="Pfam" id="PF08588">
    <property type="entry name" value="Duc1"/>
    <property type="match status" value="1"/>
</dbReference>
<dbReference type="EMBL" id="AQGS01000063">
    <property type="protein sequence ID" value="EPS43944.1"/>
    <property type="molecule type" value="Genomic_DNA"/>
</dbReference>
<protein>
    <recommendedName>
        <fullName evidence="2">Domain of unknown function at the cortex 1 domain-containing protein</fullName>
    </recommendedName>
</protein>
<feature type="domain" description="Domain of unknown function at the cortex 1" evidence="2">
    <location>
        <begin position="13"/>
        <end position="271"/>
    </location>
</feature>
<keyword evidence="4" id="KW-1185">Reference proteome</keyword>
<reference evidence="4" key="2">
    <citation type="submission" date="2013-04" db="EMBL/GenBank/DDBJ databases">
        <title>Genomic mechanisms accounting for the adaptation to parasitism in nematode-trapping fungi.</title>
        <authorList>
            <person name="Ahren D.G."/>
        </authorList>
    </citation>
    <scope>NUCLEOTIDE SEQUENCE [LARGE SCALE GENOMIC DNA]</scope>
    <source>
        <strain evidence="4">CBS 200.50</strain>
    </source>
</reference>
<evidence type="ECO:0000259" key="2">
    <source>
        <dbReference type="Pfam" id="PF08588"/>
    </source>
</evidence>
<dbReference type="PANTHER" id="PTHR34826">
    <property type="entry name" value="UPF0590 PROTEIN C409.17C"/>
    <property type="match status" value="1"/>
</dbReference>
<organism evidence="3 4">
    <name type="scientific">Dactylellina haptotyla (strain CBS 200.50)</name>
    <name type="common">Nematode-trapping fungus</name>
    <name type="synonym">Monacrosporium haptotylum</name>
    <dbReference type="NCBI Taxonomy" id="1284197"/>
    <lineage>
        <taxon>Eukaryota</taxon>
        <taxon>Fungi</taxon>
        <taxon>Dikarya</taxon>
        <taxon>Ascomycota</taxon>
        <taxon>Pezizomycotina</taxon>
        <taxon>Orbiliomycetes</taxon>
        <taxon>Orbiliales</taxon>
        <taxon>Orbiliaceae</taxon>
        <taxon>Dactylellina</taxon>
    </lineage>
</organism>
<gene>
    <name evidence="3" type="ORF">H072_2155</name>
</gene>
<dbReference type="AlphaFoldDB" id="S8AM47"/>
<dbReference type="OMA" id="NHELRYT"/>
<dbReference type="eggNOG" id="ENOG502RXNE">
    <property type="taxonomic scope" value="Eukaryota"/>
</dbReference>
<feature type="region of interest" description="Disordered" evidence="1">
    <location>
        <begin position="275"/>
        <end position="313"/>
    </location>
</feature>
<evidence type="ECO:0000256" key="1">
    <source>
        <dbReference type="SAM" id="MobiDB-lite"/>
    </source>
</evidence>
<evidence type="ECO:0000313" key="3">
    <source>
        <dbReference type="EMBL" id="EPS43944.1"/>
    </source>
</evidence>
<dbReference type="PANTHER" id="PTHR34826:SF2">
    <property type="entry name" value="UPF0590 PROTEIN C409.17C"/>
    <property type="match status" value="1"/>
</dbReference>
<dbReference type="HOGENOM" id="CLU_047849_0_1_1"/>
<dbReference type="Proteomes" id="UP000015100">
    <property type="component" value="Unassembled WGS sequence"/>
</dbReference>
<comment type="caution">
    <text evidence="3">The sequence shown here is derived from an EMBL/GenBank/DDBJ whole genome shotgun (WGS) entry which is preliminary data.</text>
</comment>
<reference evidence="3 4" key="1">
    <citation type="journal article" date="2013" name="PLoS Genet.">
        <title>Genomic mechanisms accounting for the adaptation to parasitism in nematode-trapping fungi.</title>
        <authorList>
            <person name="Meerupati T."/>
            <person name="Andersson K.M."/>
            <person name="Friman E."/>
            <person name="Kumar D."/>
            <person name="Tunlid A."/>
            <person name="Ahren D."/>
        </authorList>
    </citation>
    <scope>NUCLEOTIDE SEQUENCE [LARGE SCALE GENOMIC DNA]</scope>
    <source>
        <strain evidence="3 4">CBS 200.50</strain>
    </source>
</reference>
<accession>S8AM47</accession>
<feature type="compositionally biased region" description="Acidic residues" evidence="1">
    <location>
        <begin position="278"/>
        <end position="294"/>
    </location>
</feature>
<name>S8AM47_DACHA</name>
<dbReference type="OrthoDB" id="2119945at2759"/>
<proteinExistence type="predicted"/>
<dbReference type="InterPro" id="IPR013897">
    <property type="entry name" value="Duc1"/>
</dbReference>